<dbReference type="AlphaFoldDB" id="A0A370DL82"/>
<dbReference type="EMBL" id="QFXE01000014">
    <property type="protein sequence ID" value="RDH85077.1"/>
    <property type="molecule type" value="Genomic_DNA"/>
</dbReference>
<name>A0A370DL82_9GAMM</name>
<evidence type="ECO:0000313" key="3">
    <source>
        <dbReference type="Proteomes" id="UP000254771"/>
    </source>
</evidence>
<evidence type="ECO:0000256" key="1">
    <source>
        <dbReference type="SAM" id="SignalP"/>
    </source>
</evidence>
<sequence>MKRSIITISALLFAGTAGAASDWEIYRGFAPGNPDLSTGSTYKSVATAVQPGIGSSAGTRSHSPVTDFDIYRGFVSGNPDLSSDMAPSLRTAKVPGIGLGTGLRGNASNHFIYHGFEKDNPDL</sequence>
<keyword evidence="3" id="KW-1185">Reference proteome</keyword>
<feature type="signal peptide" evidence="1">
    <location>
        <begin position="1"/>
        <end position="19"/>
    </location>
</feature>
<reference evidence="2 3" key="1">
    <citation type="journal article" date="2018" name="ISME J.">
        <title>Endosymbiont genomes yield clues of tubeworm success.</title>
        <authorList>
            <person name="Li Y."/>
            <person name="Liles M.R."/>
            <person name="Halanych K.M."/>
        </authorList>
    </citation>
    <scope>NUCLEOTIDE SEQUENCE [LARGE SCALE GENOMIC DNA]</scope>
    <source>
        <strain evidence="2">A1462</strain>
    </source>
</reference>
<proteinExistence type="predicted"/>
<evidence type="ECO:0000313" key="2">
    <source>
        <dbReference type="EMBL" id="RDH85077.1"/>
    </source>
</evidence>
<feature type="chain" id="PRO_5017059509" evidence="1">
    <location>
        <begin position="20"/>
        <end position="123"/>
    </location>
</feature>
<dbReference type="Proteomes" id="UP000254771">
    <property type="component" value="Unassembled WGS sequence"/>
</dbReference>
<protein>
    <submittedName>
        <fullName evidence="2">Uncharacterized protein</fullName>
    </submittedName>
</protein>
<comment type="caution">
    <text evidence="2">The sequence shown here is derived from an EMBL/GenBank/DDBJ whole genome shotgun (WGS) entry which is preliminary data.</text>
</comment>
<accession>A0A370DL82</accession>
<organism evidence="2 3">
    <name type="scientific">endosymbiont of Escarpia spicata</name>
    <dbReference type="NCBI Taxonomy" id="2200908"/>
    <lineage>
        <taxon>Bacteria</taxon>
        <taxon>Pseudomonadati</taxon>
        <taxon>Pseudomonadota</taxon>
        <taxon>Gammaproteobacteria</taxon>
        <taxon>sulfur-oxidizing symbionts</taxon>
    </lineage>
</organism>
<keyword evidence="1" id="KW-0732">Signal</keyword>
<gene>
    <name evidence="2" type="ORF">DIZ78_11695</name>
</gene>